<feature type="compositionally biased region" description="Basic residues" evidence="1">
    <location>
        <begin position="269"/>
        <end position="278"/>
    </location>
</feature>
<feature type="compositionally biased region" description="Polar residues" evidence="1">
    <location>
        <begin position="379"/>
        <end position="392"/>
    </location>
</feature>
<gene>
    <name evidence="3" type="primary">LOC106815357</name>
</gene>
<dbReference type="InterPro" id="IPR039930">
    <property type="entry name" value="RALGAPB"/>
</dbReference>
<feature type="region of interest" description="Disordered" evidence="1">
    <location>
        <begin position="364"/>
        <end position="394"/>
    </location>
</feature>
<sequence length="557" mass="62744">MLEQPLGNDQDPLPTVVVINRSPQGRHAWMMQLRQLSRKKSLQAGSRSFLVPPPRPQPKDDCGTHYTIKQSYFPESVDNIPQTRAEKSIPTLSSLVTEARAEEYARTESFVQQQVNFEAMVRNRAPKGVTAATDCQPPGVCHEFQTARLALSHLGFLSLEALKSSDNSPVPSLIALDSGADALHADVDALDTLRSRTSDTLFVFYVRSGQKNVDEILANATAGGKVDPHFYEVLHSMGWPVNVHQHPGWNGLLEERWLQQAESVSAVRGGHHHHHHHQQQQQQQQQQQEEGPYDAVRQILYWADHATELAIIAPSPRFLHCLKHADARPRDTEFPYVPLSNSTRTPADGTAVSARSALRLELDLEKQKTDKDRVERMSDSPTASPDLNASNSMRKKKHWSRQLSVVGHEMKVMLVWLESFEDNETFPASELMAELSSPEAARPCDKDTFLIFVHALQSGLFRVHLRGGTSSSGRISMATPLVDGMLVSRRTLGMLVRQTTVNMHRRRRLDSDMYQPPHVKRRLKIQEIALRYRSKLAGPEFYAALFDNVTHMQESIV</sequence>
<feature type="region of interest" description="Disordered" evidence="1">
    <location>
        <begin position="264"/>
        <end position="292"/>
    </location>
</feature>
<name>A0ABM1ESX2_PRICU</name>
<dbReference type="PANTHER" id="PTHR21344">
    <property type="entry name" value="RAL GTPASE-ACTIVATING PROTEIN SUBUNIT BETA"/>
    <property type="match status" value="1"/>
</dbReference>
<proteinExistence type="predicted"/>
<keyword evidence="2" id="KW-1185">Reference proteome</keyword>
<dbReference type="SUPFAM" id="SSF111347">
    <property type="entry name" value="Rap/Ran-GAP"/>
    <property type="match status" value="2"/>
</dbReference>
<dbReference type="Proteomes" id="UP000695022">
    <property type="component" value="Unplaced"/>
</dbReference>
<organism evidence="2 3">
    <name type="scientific">Priapulus caudatus</name>
    <name type="common">Priapulid worm</name>
    <dbReference type="NCBI Taxonomy" id="37621"/>
    <lineage>
        <taxon>Eukaryota</taxon>
        <taxon>Metazoa</taxon>
        <taxon>Ecdysozoa</taxon>
        <taxon>Scalidophora</taxon>
        <taxon>Priapulida</taxon>
        <taxon>Priapulimorpha</taxon>
        <taxon>Priapulimorphida</taxon>
        <taxon>Priapulidae</taxon>
        <taxon>Priapulus</taxon>
    </lineage>
</organism>
<dbReference type="InterPro" id="IPR035974">
    <property type="entry name" value="Rap/Ran-GAP_sf"/>
</dbReference>
<evidence type="ECO:0000313" key="3">
    <source>
        <dbReference type="RefSeq" id="XP_014675293.1"/>
    </source>
</evidence>
<accession>A0ABM1ESX2</accession>
<dbReference type="GeneID" id="106815357"/>
<protein>
    <submittedName>
        <fullName evidence="3">Ral GTPase-activating protein subunit beta-like</fullName>
    </submittedName>
</protein>
<feature type="compositionally biased region" description="Basic and acidic residues" evidence="1">
    <location>
        <begin position="364"/>
        <end position="378"/>
    </location>
</feature>
<evidence type="ECO:0000313" key="2">
    <source>
        <dbReference type="Proteomes" id="UP000695022"/>
    </source>
</evidence>
<feature type="compositionally biased region" description="Low complexity" evidence="1">
    <location>
        <begin position="279"/>
        <end position="288"/>
    </location>
</feature>
<reference evidence="3" key="1">
    <citation type="submission" date="2025-08" db="UniProtKB">
        <authorList>
            <consortium name="RefSeq"/>
        </authorList>
    </citation>
    <scope>IDENTIFICATION</scope>
</reference>
<dbReference type="Gene3D" id="3.40.50.11210">
    <property type="entry name" value="Rap/Ran-GAP"/>
    <property type="match status" value="1"/>
</dbReference>
<dbReference type="RefSeq" id="XP_014675293.1">
    <property type="nucleotide sequence ID" value="XM_014819807.1"/>
</dbReference>
<evidence type="ECO:0000256" key="1">
    <source>
        <dbReference type="SAM" id="MobiDB-lite"/>
    </source>
</evidence>
<dbReference type="PANTHER" id="PTHR21344:SF1">
    <property type="entry name" value="RAL GTPASE-ACTIVATING PROTEIN SUBUNIT BETA"/>
    <property type="match status" value="1"/>
</dbReference>